<comment type="caution">
    <text evidence="1">The sequence shown here is derived from an EMBL/GenBank/DDBJ whole genome shotgun (WGS) entry which is preliminary data.</text>
</comment>
<organism evidence="1 2">
    <name type="scientific">Xylaria curta</name>
    <dbReference type="NCBI Taxonomy" id="42375"/>
    <lineage>
        <taxon>Eukaryota</taxon>
        <taxon>Fungi</taxon>
        <taxon>Dikarya</taxon>
        <taxon>Ascomycota</taxon>
        <taxon>Pezizomycotina</taxon>
        <taxon>Sordariomycetes</taxon>
        <taxon>Xylariomycetidae</taxon>
        <taxon>Xylariales</taxon>
        <taxon>Xylariaceae</taxon>
        <taxon>Xylaria</taxon>
    </lineage>
</organism>
<accession>A0ACC1PMV7</accession>
<evidence type="ECO:0000313" key="2">
    <source>
        <dbReference type="Proteomes" id="UP001143856"/>
    </source>
</evidence>
<dbReference type="Proteomes" id="UP001143856">
    <property type="component" value="Unassembled WGS sequence"/>
</dbReference>
<reference evidence="1" key="1">
    <citation type="submission" date="2022-10" db="EMBL/GenBank/DDBJ databases">
        <title>Genome Sequence of Xylaria curta.</title>
        <authorList>
            <person name="Buettner E."/>
        </authorList>
    </citation>
    <scope>NUCLEOTIDE SEQUENCE</scope>
    <source>
        <strain evidence="1">Babe10</strain>
    </source>
</reference>
<evidence type="ECO:0000313" key="1">
    <source>
        <dbReference type="EMBL" id="KAJ2996537.1"/>
    </source>
</evidence>
<gene>
    <name evidence="1" type="ORF">NUW58_g946</name>
</gene>
<proteinExistence type="predicted"/>
<sequence length="220" mass="24417">MASNADSPTAAAKVSLATPDDIPELIHIFWEAFSGPAESTFPQTDDGRAWLERSFQNFLGKQSYYRPESKVPVVRNANGRVLSFAVTHIVKLGQTVVGNSWKRRWSAAEDLPGVSEERLASYFETLAEAHHLTVGNEGHVYIEFLMTKSTSRHKGYATAIVDWITKLADDLDYACYLDGGGRGMGILERAGFVAKDIGHKYNDTPPPCVPMLRVKNKRGW</sequence>
<name>A0ACC1PMV7_9PEZI</name>
<keyword evidence="2" id="KW-1185">Reference proteome</keyword>
<protein>
    <submittedName>
        <fullName evidence="1">Uncharacterized protein</fullName>
    </submittedName>
</protein>
<dbReference type="EMBL" id="JAPDGR010000092">
    <property type="protein sequence ID" value="KAJ2996537.1"/>
    <property type="molecule type" value="Genomic_DNA"/>
</dbReference>